<proteinExistence type="evidence at protein level"/>
<dbReference type="AlphaFoldDB" id="Q9S8L1"/>
<keyword id="KW-0903">Direct protein sequencing</keyword>
<protein>
    <submittedName>
        <fullName>Cytochrome P-450</fullName>
    </submittedName>
</protein>
<accession>Q9S8L1</accession>
<sequence length="16" mass="1516">ATMEVEAAAATVLAAP</sequence>
<organism>
    <name type="scientific">Sorghum bicolor</name>
    <name type="common">Sorghum</name>
    <name type="synonym">Sorghum vulgare</name>
    <dbReference type="NCBI Taxonomy" id="4558"/>
    <lineage>
        <taxon>Eukaryota</taxon>
        <taxon>Viridiplantae</taxon>
        <taxon>Streptophyta</taxon>
        <taxon>Embryophyta</taxon>
        <taxon>Tracheophyta</taxon>
        <taxon>Spermatophyta</taxon>
        <taxon>Magnoliopsida</taxon>
        <taxon>Liliopsida</taxon>
        <taxon>Poales</taxon>
        <taxon>Poaceae</taxon>
        <taxon>PACMAD clade</taxon>
        <taxon>Panicoideae</taxon>
        <taxon>Andropogonodae</taxon>
        <taxon>Andropogoneae</taxon>
        <taxon>Sorghinae</taxon>
        <taxon>Sorghum</taxon>
    </lineage>
</organism>
<name>Q9S8L1_SORBI</name>
<reference key="1">
    <citation type="journal article" date="1994" name="Proc. Natl. Acad. Sci. U.S.A.">
        <title>Isolation of the heme-thiolate enzyme cytochrome P-450TYR, which catalyzes the committed step in the biosynthesis of the cyanogenic glucoside dhurrin in Sorghum bicolor (L.) Moench.</title>
        <authorList>
            <person name="Sibbesen O."/>
            <person name="Koch B."/>
            <person name="Halkier B.A."/>
            <person name="Moller B.L."/>
        </authorList>
    </citation>
    <scope>PROTEIN SEQUENCE</scope>
</reference>